<evidence type="ECO:0000313" key="2">
    <source>
        <dbReference type="Proteomes" id="UP000403266"/>
    </source>
</evidence>
<protein>
    <submittedName>
        <fullName evidence="1">IS630 family transposase</fullName>
    </submittedName>
</protein>
<proteinExistence type="predicted"/>
<dbReference type="Proteomes" id="UP000403266">
    <property type="component" value="Unassembled WGS sequence"/>
</dbReference>
<organism evidence="1 2">
    <name type="scientific">Microvirga tunisiensis</name>
    <dbReference type="NCBI Taxonomy" id="2108360"/>
    <lineage>
        <taxon>Bacteria</taxon>
        <taxon>Pseudomonadati</taxon>
        <taxon>Pseudomonadota</taxon>
        <taxon>Alphaproteobacteria</taxon>
        <taxon>Hyphomicrobiales</taxon>
        <taxon>Methylobacteriaceae</taxon>
        <taxon>Microvirga</taxon>
    </lineage>
</organism>
<evidence type="ECO:0000313" key="1">
    <source>
        <dbReference type="EMBL" id="MPR31040.1"/>
    </source>
</evidence>
<sequence length="36" mass="4291">LKRATVRHMRRLSKSPARVRSYFSHKSVRYAACSRQ</sequence>
<gene>
    <name evidence="1" type="ORF">FS320_40560</name>
</gene>
<feature type="non-terminal residue" evidence="1">
    <location>
        <position position="1"/>
    </location>
</feature>
<name>A0A5N7MWH4_9HYPH</name>
<comment type="caution">
    <text evidence="1">The sequence shown here is derived from an EMBL/GenBank/DDBJ whole genome shotgun (WGS) entry which is preliminary data.</text>
</comment>
<keyword evidence="2" id="KW-1185">Reference proteome</keyword>
<dbReference type="AlphaFoldDB" id="A0A5N7MWH4"/>
<dbReference type="EMBL" id="VOSK01000522">
    <property type="protein sequence ID" value="MPR31040.1"/>
    <property type="molecule type" value="Genomic_DNA"/>
</dbReference>
<reference evidence="1 2" key="1">
    <citation type="journal article" date="2019" name="Syst. Appl. Microbiol.">
        <title>Microvirga tunisiensis sp. nov., a root nodule symbiotic bacterium isolated from Lupinus micranthus and L. luteus grown in Northern Tunisia.</title>
        <authorList>
            <person name="Msaddak A."/>
            <person name="Rejili M."/>
            <person name="Duran D."/>
            <person name="Mars M."/>
            <person name="Palacios J.M."/>
            <person name="Ruiz-Argueso T."/>
            <person name="Rey L."/>
            <person name="Imperial J."/>
        </authorList>
    </citation>
    <scope>NUCLEOTIDE SEQUENCE [LARGE SCALE GENOMIC DNA]</scope>
    <source>
        <strain evidence="1 2">Lmie10</strain>
    </source>
</reference>
<accession>A0A5N7MWH4</accession>